<dbReference type="Ensembl" id="ENSHCOT00000027844.1">
    <property type="protein sequence ID" value="ENSHCOP00000014830.1"/>
    <property type="gene ID" value="ENSHCOG00000018299.1"/>
</dbReference>
<dbReference type="InterPro" id="IPR003599">
    <property type="entry name" value="Ig_sub"/>
</dbReference>
<feature type="signal peptide" evidence="1">
    <location>
        <begin position="1"/>
        <end position="22"/>
    </location>
</feature>
<dbReference type="SUPFAM" id="SSF48726">
    <property type="entry name" value="Immunoglobulin"/>
    <property type="match status" value="1"/>
</dbReference>
<proteinExistence type="predicted"/>
<accession>A0A3Q3DL09</accession>
<keyword evidence="4" id="KW-1185">Reference proteome</keyword>
<dbReference type="AlphaFoldDB" id="A0A3Q3DL09"/>
<protein>
    <recommendedName>
        <fullName evidence="2">Ig-like domain-containing protein</fullName>
    </recommendedName>
</protein>
<dbReference type="Gene3D" id="2.60.40.10">
    <property type="entry name" value="Immunoglobulins"/>
    <property type="match status" value="1"/>
</dbReference>
<dbReference type="InterPro" id="IPR007110">
    <property type="entry name" value="Ig-like_dom"/>
</dbReference>
<feature type="chain" id="PRO_5018688399" description="Ig-like domain-containing protein" evidence="1">
    <location>
        <begin position="23"/>
        <end position="235"/>
    </location>
</feature>
<dbReference type="InterPro" id="IPR013106">
    <property type="entry name" value="Ig_V-set"/>
</dbReference>
<organism evidence="3 4">
    <name type="scientific">Hippocampus comes</name>
    <name type="common">Tiger tail seahorse</name>
    <dbReference type="NCBI Taxonomy" id="109280"/>
    <lineage>
        <taxon>Eukaryota</taxon>
        <taxon>Metazoa</taxon>
        <taxon>Chordata</taxon>
        <taxon>Craniata</taxon>
        <taxon>Vertebrata</taxon>
        <taxon>Euteleostomi</taxon>
        <taxon>Actinopterygii</taxon>
        <taxon>Neopterygii</taxon>
        <taxon>Teleostei</taxon>
        <taxon>Neoteleostei</taxon>
        <taxon>Acanthomorphata</taxon>
        <taxon>Syngnathiaria</taxon>
        <taxon>Syngnathiformes</taxon>
        <taxon>Syngnathoidei</taxon>
        <taxon>Syngnathidae</taxon>
        <taxon>Hippocampus</taxon>
    </lineage>
</organism>
<feature type="domain" description="Ig-like" evidence="2">
    <location>
        <begin position="52"/>
        <end position="141"/>
    </location>
</feature>
<dbReference type="GeneTree" id="ENSGT01110000267649"/>
<dbReference type="SMART" id="SM00409">
    <property type="entry name" value="IG"/>
    <property type="match status" value="1"/>
</dbReference>
<evidence type="ECO:0000313" key="4">
    <source>
        <dbReference type="Proteomes" id="UP000264820"/>
    </source>
</evidence>
<sequence length="235" mass="26198">MLKMRMALHLLLLLLPYEGKSALKQNGDVRTLAHISFFCVCVLFRSGCTSGPTFKTEIVAVGQSVSLRCPRDSARVDSLFWIRLVSGAFPEFLAQTSTSDLPKSLTGESNEVDHITAGQEPRSFVLHIRPVQKSDMAVYYCLHGTPWLHKITFLTGTFLQVIGNYDNLQGLGCTADKWLPMTDFRGLRCKVFRTGGRPVLFQGHIHISSLDVACYFCVCSICRVVALKNLCEIMC</sequence>
<dbReference type="PROSITE" id="PS50835">
    <property type="entry name" value="IG_LIKE"/>
    <property type="match status" value="1"/>
</dbReference>
<dbReference type="InterPro" id="IPR036179">
    <property type="entry name" value="Ig-like_dom_sf"/>
</dbReference>
<name>A0A3Q3DL09_HIPCM</name>
<evidence type="ECO:0000256" key="1">
    <source>
        <dbReference type="SAM" id="SignalP"/>
    </source>
</evidence>
<dbReference type="Proteomes" id="UP000264820">
    <property type="component" value="Unplaced"/>
</dbReference>
<dbReference type="InterPro" id="IPR013783">
    <property type="entry name" value="Ig-like_fold"/>
</dbReference>
<dbReference type="Pfam" id="PF07686">
    <property type="entry name" value="V-set"/>
    <property type="match status" value="1"/>
</dbReference>
<reference evidence="3" key="2">
    <citation type="submission" date="2025-09" db="UniProtKB">
        <authorList>
            <consortium name="Ensembl"/>
        </authorList>
    </citation>
    <scope>IDENTIFICATION</scope>
</reference>
<evidence type="ECO:0000313" key="3">
    <source>
        <dbReference type="Ensembl" id="ENSHCOP00000014830.1"/>
    </source>
</evidence>
<keyword evidence="1" id="KW-0732">Signal</keyword>
<reference evidence="3" key="1">
    <citation type="submission" date="2025-08" db="UniProtKB">
        <authorList>
            <consortium name="Ensembl"/>
        </authorList>
    </citation>
    <scope>IDENTIFICATION</scope>
</reference>
<dbReference type="STRING" id="109280.ENSHCOP00000014830"/>
<evidence type="ECO:0000259" key="2">
    <source>
        <dbReference type="PROSITE" id="PS50835"/>
    </source>
</evidence>
<dbReference type="SMART" id="SM00406">
    <property type="entry name" value="IGv"/>
    <property type="match status" value="1"/>
</dbReference>